<evidence type="ECO:0000256" key="8">
    <source>
        <dbReference type="RuleBase" id="RU004447"/>
    </source>
</evidence>
<dbReference type="InterPro" id="IPR011249">
    <property type="entry name" value="Metalloenz_LuxS/M16"/>
</dbReference>
<dbReference type="PANTHER" id="PTHR43690:SF17">
    <property type="entry name" value="PROTEIN YHJJ"/>
    <property type="match status" value="1"/>
</dbReference>
<evidence type="ECO:0000256" key="7">
    <source>
        <dbReference type="ARBA" id="ARBA00023049"/>
    </source>
</evidence>
<gene>
    <name evidence="12" type="ORF">ACFQ27_10105</name>
</gene>
<organism evidence="12 13">
    <name type="scientific">Phenylobacterium conjunctum</name>
    <dbReference type="NCBI Taxonomy" id="1298959"/>
    <lineage>
        <taxon>Bacteria</taxon>
        <taxon>Pseudomonadati</taxon>
        <taxon>Pseudomonadota</taxon>
        <taxon>Alphaproteobacteria</taxon>
        <taxon>Caulobacterales</taxon>
        <taxon>Caulobacteraceae</taxon>
        <taxon>Phenylobacterium</taxon>
    </lineage>
</organism>
<proteinExistence type="inferred from homology"/>
<keyword evidence="7" id="KW-0482">Metalloprotease</keyword>
<evidence type="ECO:0000256" key="9">
    <source>
        <dbReference type="SAM" id="SignalP"/>
    </source>
</evidence>
<name>A0ABW3T3R5_9CAUL</name>
<feature type="signal peptide" evidence="9">
    <location>
        <begin position="1"/>
        <end position="21"/>
    </location>
</feature>
<evidence type="ECO:0000256" key="3">
    <source>
        <dbReference type="ARBA" id="ARBA00022670"/>
    </source>
</evidence>
<evidence type="ECO:0000256" key="6">
    <source>
        <dbReference type="ARBA" id="ARBA00022833"/>
    </source>
</evidence>
<dbReference type="EMBL" id="JBHTLQ010000019">
    <property type="protein sequence ID" value="MFD1190931.1"/>
    <property type="molecule type" value="Genomic_DNA"/>
</dbReference>
<protein>
    <submittedName>
        <fullName evidence="12">M16 family metallopeptidase</fullName>
    </submittedName>
</protein>
<evidence type="ECO:0000256" key="5">
    <source>
        <dbReference type="ARBA" id="ARBA00022801"/>
    </source>
</evidence>
<evidence type="ECO:0000313" key="12">
    <source>
        <dbReference type="EMBL" id="MFD1190931.1"/>
    </source>
</evidence>
<keyword evidence="4" id="KW-0479">Metal-binding</keyword>
<feature type="domain" description="Peptidase M16 C-terminal" evidence="11">
    <location>
        <begin position="762"/>
        <end position="925"/>
    </location>
</feature>
<accession>A0ABW3T3R5</accession>
<dbReference type="SUPFAM" id="SSF63411">
    <property type="entry name" value="LuxS/MPP-like metallohydrolase"/>
    <property type="match status" value="4"/>
</dbReference>
<dbReference type="PROSITE" id="PS51257">
    <property type="entry name" value="PROKAR_LIPOPROTEIN"/>
    <property type="match status" value="1"/>
</dbReference>
<dbReference type="PROSITE" id="PS00143">
    <property type="entry name" value="INSULINASE"/>
    <property type="match status" value="1"/>
</dbReference>
<feature type="chain" id="PRO_5045929385" evidence="9">
    <location>
        <begin position="22"/>
        <end position="996"/>
    </location>
</feature>
<dbReference type="InterPro" id="IPR001431">
    <property type="entry name" value="Pept_M16_Zn_BS"/>
</dbReference>
<dbReference type="Gene3D" id="3.30.830.10">
    <property type="entry name" value="Metalloenzyme, LuxS/M16 peptidase-like"/>
    <property type="match status" value="4"/>
</dbReference>
<feature type="domain" description="Peptidase M16 N-terminal" evidence="10">
    <location>
        <begin position="119"/>
        <end position="233"/>
    </location>
</feature>
<dbReference type="Pfam" id="PF05193">
    <property type="entry name" value="Peptidase_M16_C"/>
    <property type="match status" value="2"/>
</dbReference>
<dbReference type="InterPro" id="IPR007863">
    <property type="entry name" value="Peptidase_M16_C"/>
</dbReference>
<evidence type="ECO:0000256" key="1">
    <source>
        <dbReference type="ARBA" id="ARBA00001947"/>
    </source>
</evidence>
<dbReference type="InterPro" id="IPR050626">
    <property type="entry name" value="Peptidase_M16"/>
</dbReference>
<comment type="cofactor">
    <cofactor evidence="1">
        <name>Zn(2+)</name>
        <dbReference type="ChEBI" id="CHEBI:29105"/>
    </cofactor>
</comment>
<dbReference type="Proteomes" id="UP001597216">
    <property type="component" value="Unassembled WGS sequence"/>
</dbReference>
<keyword evidence="5" id="KW-0378">Hydrolase</keyword>
<evidence type="ECO:0000313" key="13">
    <source>
        <dbReference type="Proteomes" id="UP001597216"/>
    </source>
</evidence>
<reference evidence="13" key="1">
    <citation type="journal article" date="2019" name="Int. J. Syst. Evol. Microbiol.">
        <title>The Global Catalogue of Microorganisms (GCM) 10K type strain sequencing project: providing services to taxonomists for standard genome sequencing and annotation.</title>
        <authorList>
            <consortium name="The Broad Institute Genomics Platform"/>
            <consortium name="The Broad Institute Genome Sequencing Center for Infectious Disease"/>
            <person name="Wu L."/>
            <person name="Ma J."/>
        </authorList>
    </citation>
    <scope>NUCLEOTIDE SEQUENCE [LARGE SCALE GENOMIC DNA]</scope>
    <source>
        <strain evidence="13">CCUG 55074</strain>
    </source>
</reference>
<comment type="similarity">
    <text evidence="2 8">Belongs to the peptidase M16 family.</text>
</comment>
<evidence type="ECO:0000259" key="10">
    <source>
        <dbReference type="Pfam" id="PF00675"/>
    </source>
</evidence>
<keyword evidence="13" id="KW-1185">Reference proteome</keyword>
<comment type="caution">
    <text evidence="12">The sequence shown here is derived from an EMBL/GenBank/DDBJ whole genome shotgun (WGS) entry which is preliminary data.</text>
</comment>
<evidence type="ECO:0000256" key="4">
    <source>
        <dbReference type="ARBA" id="ARBA00022723"/>
    </source>
</evidence>
<dbReference type="PANTHER" id="PTHR43690">
    <property type="entry name" value="NARDILYSIN"/>
    <property type="match status" value="1"/>
</dbReference>
<keyword evidence="3" id="KW-0645">Protease</keyword>
<feature type="domain" description="Peptidase M16 C-terminal" evidence="11">
    <location>
        <begin position="274"/>
        <end position="450"/>
    </location>
</feature>
<dbReference type="InterPro" id="IPR011765">
    <property type="entry name" value="Pept_M16_N"/>
</dbReference>
<evidence type="ECO:0000256" key="2">
    <source>
        <dbReference type="ARBA" id="ARBA00007261"/>
    </source>
</evidence>
<keyword evidence="6" id="KW-0862">Zinc</keyword>
<dbReference type="Pfam" id="PF00675">
    <property type="entry name" value="Peptidase_M16"/>
    <property type="match status" value="1"/>
</dbReference>
<sequence>MLRPLRTALALAATFSLSACAVPHLSLPKLPSFGHRPAAEAPAKPEPAAKPARKAFKLPALPHLFGKTSPAGPSETAARLKPGEWAQARSDIAADPDFRFGSLPNGMRYAIRKQSIPPGQAALRLRFDAGSLMESDDQAGLAHFLEHMAFNGSKAVPEGDMVKILERLGLAFGADTNASTDFNQTIYKLDLPRTDADTVDTSLMLLREAAGELTIDPGAVDRERGVVLSEERARDTPAYRVFKSRLDFWLKGQRPPQRLPIGKVEVLQTAPASRIASFYHAWYRPERAVLVAVGDFDPAEMEARIKAKFGDWKAQGPALPEPNLGVVARRGPEARLVVEPGAPLSMQIAWIAPPDLALDSQAKRRRDLIERLGFSVLNRRLSSIARSPQPPFQGAGAFKSDQYDAAELTLLTVNADPTRWREALNAAEQEQRRALQYGVRQDELDREIDELRAGLKADAAGASTRTPSELAGEVISSLDDDEVVTSPAQDLAEFETVVKGLTAEQVSAALKAAFKGDGPLIFMTSPKPVEGGEAALLAAYKAASAAEVSAPSAPVTIAWPYESFGAPGKVAETRDVADLDTTFVRFENGVRLTVKPTHFQDDEVLVRVNVGGGRVSLPKDRPSLSWASGAFIEGGLKQISAEDMERVLAAKMYGARFSVADEALVLSGETRTDDLETQLQILTAYVAEPGWRPEAFQQVKSRGKTIHDQFEATDGGVLSRDLAVLIHGGDARWAFPTRDQIAQAKLDDFRNQVAPDLATGPIEVVIVGDITAEKAVDLVARTFGALPARPERPAAASDQLAVGFPAATPEPLTLTHKGRADQAIGYLAWPSTDFWADPQGARDAAVMGEVLELRLIDELRESQGATYSPQVTYNHSQVWPNWGYVSVNVEIPPEKLPAFFADVRKIAAALRTAPPTADELERAKKPRLDQIEKAQATNGYWLGELSGAQGDPRKLTALRAIIPGTERVTAQDVQKAAQRILKDDRMWMLQVKPEAK</sequence>
<dbReference type="RefSeq" id="WP_377353495.1">
    <property type="nucleotide sequence ID" value="NZ_JBHTLQ010000019.1"/>
</dbReference>
<evidence type="ECO:0000259" key="11">
    <source>
        <dbReference type="Pfam" id="PF05193"/>
    </source>
</evidence>
<keyword evidence="9" id="KW-0732">Signal</keyword>